<comment type="catalytic activity">
    <reaction evidence="9 11">
        <text>L-aspartyl-tRNA(Asn) + L-glutamine + ATP + H2O = L-asparaginyl-tRNA(Asn) + L-glutamate + ADP + phosphate + 2 H(+)</text>
        <dbReference type="Rhea" id="RHEA:14513"/>
        <dbReference type="Rhea" id="RHEA-COMP:9674"/>
        <dbReference type="Rhea" id="RHEA-COMP:9677"/>
        <dbReference type="ChEBI" id="CHEBI:15377"/>
        <dbReference type="ChEBI" id="CHEBI:15378"/>
        <dbReference type="ChEBI" id="CHEBI:29985"/>
        <dbReference type="ChEBI" id="CHEBI:30616"/>
        <dbReference type="ChEBI" id="CHEBI:43474"/>
        <dbReference type="ChEBI" id="CHEBI:58359"/>
        <dbReference type="ChEBI" id="CHEBI:78515"/>
        <dbReference type="ChEBI" id="CHEBI:78516"/>
        <dbReference type="ChEBI" id="CHEBI:456216"/>
    </reaction>
</comment>
<dbReference type="HAMAP" id="MF_00121">
    <property type="entry name" value="GatB"/>
    <property type="match status" value="1"/>
</dbReference>
<dbReference type="GO" id="GO:0006412">
    <property type="term" value="P:translation"/>
    <property type="evidence" value="ECO:0007669"/>
    <property type="project" value="UniProtKB-UniRule"/>
</dbReference>
<reference evidence="13" key="1">
    <citation type="submission" date="2020-02" db="EMBL/GenBank/DDBJ databases">
        <authorList>
            <person name="Meier V. D."/>
        </authorList>
    </citation>
    <scope>NUCLEOTIDE SEQUENCE</scope>
    <source>
        <strain evidence="13">AVDCRST_MAG40</strain>
    </source>
</reference>
<dbReference type="InterPro" id="IPR017958">
    <property type="entry name" value="Gln-tRNA_amidoTrfase_suB_CS"/>
</dbReference>
<evidence type="ECO:0000256" key="11">
    <source>
        <dbReference type="HAMAP-Rule" id="MF_00121"/>
    </source>
</evidence>
<dbReference type="SUPFAM" id="SSF55931">
    <property type="entry name" value="Glutamine synthetase/guanido kinase"/>
    <property type="match status" value="1"/>
</dbReference>
<feature type="domain" description="Asn/Gln amidotransferase" evidence="12">
    <location>
        <begin position="343"/>
        <end position="492"/>
    </location>
</feature>
<evidence type="ECO:0000256" key="7">
    <source>
        <dbReference type="ARBA" id="ARBA00022917"/>
    </source>
</evidence>
<keyword evidence="7 11" id="KW-0648">Protein biosynthesis</keyword>
<proteinExistence type="inferred from homology"/>
<dbReference type="InterPro" id="IPR004413">
    <property type="entry name" value="GatB"/>
</dbReference>
<evidence type="ECO:0000256" key="5">
    <source>
        <dbReference type="ARBA" id="ARBA00022741"/>
    </source>
</evidence>
<dbReference type="EMBL" id="CADCTX010000677">
    <property type="protein sequence ID" value="CAA9339780.1"/>
    <property type="molecule type" value="Genomic_DNA"/>
</dbReference>
<name>A0A6J4LRD7_9BACT</name>
<evidence type="ECO:0000313" key="13">
    <source>
        <dbReference type="EMBL" id="CAA9339780.1"/>
    </source>
</evidence>
<keyword evidence="5 11" id="KW-0547">Nucleotide-binding</keyword>
<evidence type="ECO:0000256" key="9">
    <source>
        <dbReference type="ARBA" id="ARBA00047380"/>
    </source>
</evidence>
<dbReference type="InterPro" id="IPR023168">
    <property type="entry name" value="GatB_Yqey_C_2"/>
</dbReference>
<gene>
    <name evidence="11" type="primary">gatB</name>
    <name evidence="13" type="ORF">AVDCRST_MAG40-2349</name>
</gene>
<keyword evidence="4 11" id="KW-0436">Ligase</keyword>
<comment type="function">
    <text evidence="8 11">Allows the formation of correctly charged Asn-tRNA(Asn) or Gln-tRNA(Gln) through the transamidation of misacylated Asp-tRNA(Asn) or Glu-tRNA(Gln) in organisms which lack either or both of asparaginyl-tRNA or glutaminyl-tRNA synthetases. The reaction takes place in the presence of glutamine and ATP through an activated phospho-Asp-tRNA(Asn) or phospho-Glu-tRNA(Gln).</text>
</comment>
<dbReference type="Pfam" id="PF02637">
    <property type="entry name" value="GatB_Yqey"/>
    <property type="match status" value="1"/>
</dbReference>
<dbReference type="InterPro" id="IPR018027">
    <property type="entry name" value="Asn/Gln_amidotransferase"/>
</dbReference>
<dbReference type="PANTHER" id="PTHR11659">
    <property type="entry name" value="GLUTAMYL-TRNA GLN AMIDOTRANSFERASE SUBUNIT B MITOCHONDRIAL AND PROKARYOTIC PET112-RELATED"/>
    <property type="match status" value="1"/>
</dbReference>
<dbReference type="SMART" id="SM00845">
    <property type="entry name" value="GatB_Yqey"/>
    <property type="match status" value="1"/>
</dbReference>
<dbReference type="PROSITE" id="PS01234">
    <property type="entry name" value="GATB"/>
    <property type="match status" value="1"/>
</dbReference>
<evidence type="ECO:0000256" key="10">
    <source>
        <dbReference type="ARBA" id="ARBA00047913"/>
    </source>
</evidence>
<accession>A0A6J4LRD7</accession>
<dbReference type="GO" id="GO:0016740">
    <property type="term" value="F:transferase activity"/>
    <property type="evidence" value="ECO:0007669"/>
    <property type="project" value="UniProtKB-KW"/>
</dbReference>
<dbReference type="GO" id="GO:0005524">
    <property type="term" value="F:ATP binding"/>
    <property type="evidence" value="ECO:0007669"/>
    <property type="project" value="UniProtKB-KW"/>
</dbReference>
<organism evidence="13">
    <name type="scientific">uncultured Gemmatimonadaceae bacterium</name>
    <dbReference type="NCBI Taxonomy" id="246130"/>
    <lineage>
        <taxon>Bacteria</taxon>
        <taxon>Pseudomonadati</taxon>
        <taxon>Gemmatimonadota</taxon>
        <taxon>Gemmatimonadia</taxon>
        <taxon>Gemmatimonadales</taxon>
        <taxon>Gemmatimonadaceae</taxon>
        <taxon>environmental samples</taxon>
    </lineage>
</organism>
<evidence type="ECO:0000256" key="3">
    <source>
        <dbReference type="ARBA" id="ARBA00016923"/>
    </source>
</evidence>
<comment type="subunit">
    <text evidence="2 11">Heterotrimer of A, B and C subunits.</text>
</comment>
<dbReference type="AlphaFoldDB" id="A0A6J4LRD7"/>
<dbReference type="GO" id="GO:0050567">
    <property type="term" value="F:glutaminyl-tRNA synthase (glutamine-hydrolyzing) activity"/>
    <property type="evidence" value="ECO:0007669"/>
    <property type="project" value="UniProtKB-UniRule"/>
</dbReference>
<dbReference type="InterPro" id="IPR017959">
    <property type="entry name" value="Asn/Gln-tRNA_amidoTrfase_suB/E"/>
</dbReference>
<dbReference type="InterPro" id="IPR003789">
    <property type="entry name" value="Asn/Gln_tRNA_amidoTrase-B-like"/>
</dbReference>
<dbReference type="FunFam" id="1.10.10.410:FF:000001">
    <property type="entry name" value="Aspartyl/glutamyl-tRNA(Asn/Gln) amidotransferase subunit B"/>
    <property type="match status" value="1"/>
</dbReference>
<keyword evidence="13" id="KW-0808">Transferase</keyword>
<dbReference type="NCBIfam" id="NF004012">
    <property type="entry name" value="PRK05477.1-2"/>
    <property type="match status" value="1"/>
</dbReference>
<keyword evidence="6 11" id="KW-0067">ATP-binding</keyword>
<comment type="similarity">
    <text evidence="1 11">Belongs to the GatB/GatE family. GatB subfamily.</text>
</comment>
<dbReference type="EC" id="6.3.5.-" evidence="11"/>
<evidence type="ECO:0000256" key="2">
    <source>
        <dbReference type="ARBA" id="ARBA00011123"/>
    </source>
</evidence>
<evidence type="ECO:0000256" key="4">
    <source>
        <dbReference type="ARBA" id="ARBA00022598"/>
    </source>
</evidence>
<evidence type="ECO:0000256" key="6">
    <source>
        <dbReference type="ARBA" id="ARBA00022840"/>
    </source>
</evidence>
<dbReference type="InterPro" id="IPR014746">
    <property type="entry name" value="Gln_synth/guanido_kin_cat_dom"/>
</dbReference>
<evidence type="ECO:0000259" key="12">
    <source>
        <dbReference type="SMART" id="SM00845"/>
    </source>
</evidence>
<dbReference type="SUPFAM" id="SSF89095">
    <property type="entry name" value="GatB/YqeY motif"/>
    <property type="match status" value="1"/>
</dbReference>
<dbReference type="InterPro" id="IPR042114">
    <property type="entry name" value="GatB_C_1"/>
</dbReference>
<evidence type="ECO:0000256" key="8">
    <source>
        <dbReference type="ARBA" id="ARBA00024799"/>
    </source>
</evidence>
<dbReference type="Gene3D" id="1.10.10.410">
    <property type="match status" value="1"/>
</dbReference>
<dbReference type="Pfam" id="PF02934">
    <property type="entry name" value="GatB_N"/>
    <property type="match status" value="1"/>
</dbReference>
<evidence type="ECO:0000256" key="1">
    <source>
        <dbReference type="ARBA" id="ARBA00005306"/>
    </source>
</evidence>
<protein>
    <recommendedName>
        <fullName evidence="3 11">Aspartyl/glutamyl-tRNA(Asn/Gln) amidotransferase subunit B</fullName>
        <shortName evidence="11">Asp/Glu-ADT subunit B</shortName>
        <ecNumber evidence="11">6.3.5.-</ecNumber>
    </recommendedName>
</protein>
<dbReference type="NCBIfam" id="NF004014">
    <property type="entry name" value="PRK05477.1-4"/>
    <property type="match status" value="1"/>
</dbReference>
<dbReference type="InterPro" id="IPR006075">
    <property type="entry name" value="Asn/Gln-tRNA_Trfase_suB/E_cat"/>
</dbReference>
<comment type="catalytic activity">
    <reaction evidence="10 11">
        <text>L-glutamyl-tRNA(Gln) + L-glutamine + ATP + H2O = L-glutaminyl-tRNA(Gln) + L-glutamate + ADP + phosphate + H(+)</text>
        <dbReference type="Rhea" id="RHEA:17521"/>
        <dbReference type="Rhea" id="RHEA-COMP:9681"/>
        <dbReference type="Rhea" id="RHEA-COMP:9684"/>
        <dbReference type="ChEBI" id="CHEBI:15377"/>
        <dbReference type="ChEBI" id="CHEBI:15378"/>
        <dbReference type="ChEBI" id="CHEBI:29985"/>
        <dbReference type="ChEBI" id="CHEBI:30616"/>
        <dbReference type="ChEBI" id="CHEBI:43474"/>
        <dbReference type="ChEBI" id="CHEBI:58359"/>
        <dbReference type="ChEBI" id="CHEBI:78520"/>
        <dbReference type="ChEBI" id="CHEBI:78521"/>
        <dbReference type="ChEBI" id="CHEBI:456216"/>
    </reaction>
</comment>
<sequence>MTETSAAPGAADVTDAYEMVVGLEVHVQLKTATKAFCNCSTEYGAAPNTNTCPVCLALPGALPVLNANAVELAMRAALALGCTVHERSVFARKNYFYPDLPKGYQISQFDQPLATEGLLQIGEQADGTPLVVGITRVHMEEDAGKSIHDRFAGLTAVDLNRSGVPLIEIVSEPDMRSPEEAGTYLRLLKEILEYAGVSDVNMEEGSLRVDANVSARLRGESKLGTKTEVKNMNSFSGVERALAAEYRRQCGALARGERIHQQTMLWDGARGEVRPARAKEGSHDYRYFPEPDLPPLVVAPERIEAVRAALPELPAAKRERIRKQYDLGRDELRFVTGGPRTAEYFETLAHAHGDAKTAANWMMTSVQGALNSSGEDISDFARRVRPRDLAKLLDLVRAGTVSTTAARSIFTAMVATGEPADKIAEAHGLTQVNDEAELDGWVTEALAEHPAEAARYVKGDRKLQGVFVGHVMKKSKGRADPKRVNQLLAARVTG</sequence>
<dbReference type="NCBIfam" id="TIGR00133">
    <property type="entry name" value="gatB"/>
    <property type="match status" value="1"/>
</dbReference>
<dbReference type="Gene3D" id="1.10.150.380">
    <property type="entry name" value="GatB domain, N-terminal subdomain"/>
    <property type="match status" value="1"/>
</dbReference>